<dbReference type="OrthoDB" id="10261524at2759"/>
<feature type="transmembrane region" description="Helical" evidence="9">
    <location>
        <begin position="12"/>
        <end position="34"/>
    </location>
</feature>
<gene>
    <name evidence="10" type="ORF">QR46_4099</name>
</gene>
<dbReference type="PANTHER" id="PTHR12804:SF0">
    <property type="entry name" value="SIGNAL PEPTIDASE COMPLEX SUBUNIT 3"/>
    <property type="match status" value="1"/>
</dbReference>
<reference evidence="10 11" key="1">
    <citation type="journal article" date="2015" name="Mol. Biochem. Parasitol.">
        <title>Identification of polymorphic genes for use in assemblage B genotyping assays through comparative genomics of multiple assemblage B Giardia duodenalis isolates.</title>
        <authorList>
            <person name="Wielinga C."/>
            <person name="Thompson R.C."/>
            <person name="Monis P."/>
            <person name="Ryan U."/>
        </authorList>
    </citation>
    <scope>NUCLEOTIDE SEQUENCE [LARGE SCALE GENOMIC DNA]</scope>
    <source>
        <strain evidence="10 11">BAH15c1</strain>
    </source>
</reference>
<evidence type="ECO:0000256" key="5">
    <source>
        <dbReference type="ARBA" id="ARBA00022968"/>
    </source>
</evidence>
<evidence type="ECO:0000256" key="3">
    <source>
        <dbReference type="ARBA" id="ARBA00022692"/>
    </source>
</evidence>
<evidence type="ECO:0000256" key="7">
    <source>
        <dbReference type="ARBA" id="ARBA00023136"/>
    </source>
</evidence>
<name>A0A132NPJ7_GIAIN</name>
<proteinExistence type="inferred from homology"/>
<keyword evidence="7 9" id="KW-0472">Membrane</keyword>
<evidence type="ECO:0000256" key="8">
    <source>
        <dbReference type="ARBA" id="ARBA00029556"/>
    </source>
</evidence>
<dbReference type="InterPro" id="IPR007653">
    <property type="entry name" value="SPC3"/>
</dbReference>
<evidence type="ECO:0000256" key="2">
    <source>
        <dbReference type="ARBA" id="ARBA00009289"/>
    </source>
</evidence>
<dbReference type="PIRSF" id="PIRSF016089">
    <property type="entry name" value="SPC22"/>
    <property type="match status" value="1"/>
</dbReference>
<keyword evidence="5" id="KW-0735">Signal-anchor</keyword>
<accession>A0A132NPJ7</accession>
<organism evidence="10 11">
    <name type="scientific">Giardia duodenalis assemblage B</name>
    <dbReference type="NCBI Taxonomy" id="1394984"/>
    <lineage>
        <taxon>Eukaryota</taxon>
        <taxon>Metamonada</taxon>
        <taxon>Diplomonadida</taxon>
        <taxon>Hexamitidae</taxon>
        <taxon>Giardiinae</taxon>
        <taxon>Giardia</taxon>
    </lineage>
</organism>
<dbReference type="PANTHER" id="PTHR12804">
    <property type="entry name" value="MICROSOMAL SIGNAL PEPTIDASE 23 KD SUBUNIT SPC22/23"/>
    <property type="match status" value="1"/>
</dbReference>
<keyword evidence="4" id="KW-0256">Endoplasmic reticulum</keyword>
<dbReference type="AlphaFoldDB" id="A0A132NPJ7"/>
<dbReference type="VEuPathDB" id="GiardiaDB:QR46_4099"/>
<dbReference type="GO" id="GO:0045047">
    <property type="term" value="P:protein targeting to ER"/>
    <property type="evidence" value="ECO:0007669"/>
    <property type="project" value="TreeGrafter"/>
</dbReference>
<evidence type="ECO:0000256" key="9">
    <source>
        <dbReference type="SAM" id="Phobius"/>
    </source>
</evidence>
<comment type="caution">
    <text evidence="10">The sequence shown here is derived from an EMBL/GenBank/DDBJ whole genome shotgun (WGS) entry which is preliminary data.</text>
</comment>
<dbReference type="Pfam" id="PF04573">
    <property type="entry name" value="SPC22"/>
    <property type="match status" value="1"/>
</dbReference>
<evidence type="ECO:0000256" key="1">
    <source>
        <dbReference type="ARBA" id="ARBA00004648"/>
    </source>
</evidence>
<dbReference type="Proteomes" id="UP000070089">
    <property type="component" value="Unassembled WGS sequence"/>
</dbReference>
<keyword evidence="6 9" id="KW-1133">Transmembrane helix</keyword>
<evidence type="ECO:0000313" key="11">
    <source>
        <dbReference type="Proteomes" id="UP000070089"/>
    </source>
</evidence>
<evidence type="ECO:0000313" key="10">
    <source>
        <dbReference type="EMBL" id="KWX11921.1"/>
    </source>
</evidence>
<protein>
    <recommendedName>
        <fullName evidence="8">Signal peptidase complex subunit 3</fullName>
    </recommendedName>
</protein>
<dbReference type="GO" id="GO:0006465">
    <property type="term" value="P:signal peptide processing"/>
    <property type="evidence" value="ECO:0007669"/>
    <property type="project" value="InterPro"/>
</dbReference>
<dbReference type="EMBL" id="JXTI01000147">
    <property type="protein sequence ID" value="KWX11921.1"/>
    <property type="molecule type" value="Genomic_DNA"/>
</dbReference>
<keyword evidence="3 9" id="KW-0812">Transmembrane</keyword>
<evidence type="ECO:0000256" key="4">
    <source>
        <dbReference type="ARBA" id="ARBA00022824"/>
    </source>
</evidence>
<comment type="similarity">
    <text evidence="2">Belongs to the SPCS3 family.</text>
</comment>
<evidence type="ECO:0000256" key="6">
    <source>
        <dbReference type="ARBA" id="ARBA00022989"/>
    </source>
</evidence>
<sequence length="190" mass="21994">MMHTWPIRLYSLFGFAVSATIALLFAMHLVSYMYPLESTQAIHGISVSQPFTKNAKRAYNSIEKLTVQPARDVMDMNISLSYNFTGLFNWNTKQVYTSVIAVYNDTSGLQQQTVWDKIITRNHRKVYNGTVKATYPLHSYNVKDGLKNLEKIDFVFHTQVMPYAGLFRTKKHIFEDVLITWKEKNTSSKH</sequence>
<dbReference type="GO" id="GO:0005787">
    <property type="term" value="C:signal peptidase complex"/>
    <property type="evidence" value="ECO:0007669"/>
    <property type="project" value="InterPro"/>
</dbReference>
<comment type="subcellular location">
    <subcellularLocation>
        <location evidence="1">Endoplasmic reticulum membrane</location>
        <topology evidence="1">Single-pass type II membrane protein</topology>
    </subcellularLocation>
</comment>